<reference evidence="2 3" key="1">
    <citation type="submission" date="2019-04" db="EMBL/GenBank/DDBJ databases">
        <title>High contiguity whole genome sequence and gene annotation resource for two Venturia nashicola isolates.</title>
        <authorList>
            <person name="Prokchorchik M."/>
            <person name="Won K."/>
            <person name="Lee Y."/>
            <person name="Choi E.D."/>
            <person name="Segonzac C."/>
            <person name="Sohn K.H."/>
        </authorList>
    </citation>
    <scope>NUCLEOTIDE SEQUENCE [LARGE SCALE GENOMIC DNA]</scope>
    <source>
        <strain evidence="2 3">PRI2</strain>
    </source>
</reference>
<sequence>MKTSASFTIIATVFTSFSQAATIKLCTEPGGCSDFPIETKICLRVPPHIVGKPSYVDTGGPRCAFYRDQDCIGDFFHASGSNPTFPKRSSSLVSSVFCY</sequence>
<keyword evidence="1" id="KW-0732">Signal</keyword>
<comment type="caution">
    <text evidence="2">The sequence shown here is derived from an EMBL/GenBank/DDBJ whole genome shotgun (WGS) entry which is preliminary data.</text>
</comment>
<gene>
    <name evidence="2" type="ORF">E6O75_ATG06563</name>
</gene>
<proteinExistence type="predicted"/>
<feature type="chain" id="PRO_5021421532" evidence="1">
    <location>
        <begin position="21"/>
        <end position="99"/>
    </location>
</feature>
<dbReference type="Proteomes" id="UP000298493">
    <property type="component" value="Unassembled WGS sequence"/>
</dbReference>
<name>A0A4Z1NR22_9PEZI</name>
<dbReference type="EMBL" id="SNSC02000014">
    <property type="protein sequence ID" value="TID18487.1"/>
    <property type="molecule type" value="Genomic_DNA"/>
</dbReference>
<evidence type="ECO:0000313" key="2">
    <source>
        <dbReference type="EMBL" id="TID18487.1"/>
    </source>
</evidence>
<keyword evidence="3" id="KW-1185">Reference proteome</keyword>
<protein>
    <submittedName>
        <fullName evidence="2">Uncharacterized protein</fullName>
    </submittedName>
</protein>
<feature type="signal peptide" evidence="1">
    <location>
        <begin position="1"/>
        <end position="20"/>
    </location>
</feature>
<dbReference type="AlphaFoldDB" id="A0A4Z1NR22"/>
<accession>A0A4Z1NR22</accession>
<evidence type="ECO:0000313" key="3">
    <source>
        <dbReference type="Proteomes" id="UP000298493"/>
    </source>
</evidence>
<organism evidence="2 3">
    <name type="scientific">Venturia nashicola</name>
    <dbReference type="NCBI Taxonomy" id="86259"/>
    <lineage>
        <taxon>Eukaryota</taxon>
        <taxon>Fungi</taxon>
        <taxon>Dikarya</taxon>
        <taxon>Ascomycota</taxon>
        <taxon>Pezizomycotina</taxon>
        <taxon>Dothideomycetes</taxon>
        <taxon>Pleosporomycetidae</taxon>
        <taxon>Venturiales</taxon>
        <taxon>Venturiaceae</taxon>
        <taxon>Venturia</taxon>
    </lineage>
</organism>
<evidence type="ECO:0000256" key="1">
    <source>
        <dbReference type="SAM" id="SignalP"/>
    </source>
</evidence>